<dbReference type="GO" id="GO:0030170">
    <property type="term" value="F:pyridoxal phosphate binding"/>
    <property type="evidence" value="ECO:0007669"/>
    <property type="project" value="TreeGrafter"/>
</dbReference>
<protein>
    <recommendedName>
        <fullName evidence="2">Glycine dehydrogenase C-terminal domain-containing protein</fullName>
    </recommendedName>
</protein>
<keyword evidence="1" id="KW-0663">Pyridoxal phosphate</keyword>
<dbReference type="InterPro" id="IPR015424">
    <property type="entry name" value="PyrdxlP-dep_Trfase"/>
</dbReference>
<dbReference type="InterPro" id="IPR049316">
    <property type="entry name" value="GDC-P_C"/>
</dbReference>
<dbReference type="EMBL" id="LAZR01030535">
    <property type="protein sequence ID" value="KKL56319.1"/>
    <property type="molecule type" value="Genomic_DNA"/>
</dbReference>
<dbReference type="GO" id="GO:0005960">
    <property type="term" value="C:glycine cleavage complex"/>
    <property type="evidence" value="ECO:0007669"/>
    <property type="project" value="TreeGrafter"/>
</dbReference>
<evidence type="ECO:0000256" key="1">
    <source>
        <dbReference type="ARBA" id="ARBA00022898"/>
    </source>
</evidence>
<dbReference type="AlphaFoldDB" id="A0A0F9D443"/>
<feature type="domain" description="Glycine dehydrogenase C-terminal" evidence="2">
    <location>
        <begin position="1"/>
        <end position="46"/>
    </location>
</feature>
<evidence type="ECO:0000313" key="3">
    <source>
        <dbReference type="EMBL" id="KKL56319.1"/>
    </source>
</evidence>
<dbReference type="GO" id="GO:0016594">
    <property type="term" value="F:glycine binding"/>
    <property type="evidence" value="ECO:0007669"/>
    <property type="project" value="TreeGrafter"/>
</dbReference>
<dbReference type="Gene3D" id="3.90.1150.10">
    <property type="entry name" value="Aspartate Aminotransferase, domain 1"/>
    <property type="match status" value="1"/>
</dbReference>
<organism evidence="3">
    <name type="scientific">marine sediment metagenome</name>
    <dbReference type="NCBI Taxonomy" id="412755"/>
    <lineage>
        <taxon>unclassified sequences</taxon>
        <taxon>metagenomes</taxon>
        <taxon>ecological metagenomes</taxon>
    </lineage>
</organism>
<dbReference type="Pfam" id="PF21478">
    <property type="entry name" value="GcvP2_C"/>
    <property type="match status" value="1"/>
</dbReference>
<dbReference type="InterPro" id="IPR020581">
    <property type="entry name" value="GDC_P"/>
</dbReference>
<gene>
    <name evidence="3" type="ORF">LCGC14_2246580</name>
</gene>
<dbReference type="InterPro" id="IPR015422">
    <property type="entry name" value="PyrdxlP-dep_Trfase_small"/>
</dbReference>
<proteinExistence type="predicted"/>
<dbReference type="PANTHER" id="PTHR11773:SF1">
    <property type="entry name" value="GLYCINE DEHYDROGENASE (DECARBOXYLATING), MITOCHONDRIAL"/>
    <property type="match status" value="1"/>
</dbReference>
<sequence length="109" mass="12469">VEPTESESKQELDRFIEALQSIHSEIMEVKEGKADSLDNVLRNSPHTVEETAADNWEHSYGREKAAFPLRWVKENKFWPSVARVDDGYGDRNLICSCAPLEAYRKGETD</sequence>
<dbReference type="PANTHER" id="PTHR11773">
    <property type="entry name" value="GLYCINE DEHYDROGENASE, DECARBOXYLATING"/>
    <property type="match status" value="1"/>
</dbReference>
<dbReference type="GO" id="GO:0019464">
    <property type="term" value="P:glycine decarboxylation via glycine cleavage system"/>
    <property type="evidence" value="ECO:0007669"/>
    <property type="project" value="TreeGrafter"/>
</dbReference>
<evidence type="ECO:0000259" key="2">
    <source>
        <dbReference type="Pfam" id="PF21478"/>
    </source>
</evidence>
<dbReference type="SUPFAM" id="SSF53383">
    <property type="entry name" value="PLP-dependent transferases"/>
    <property type="match status" value="1"/>
</dbReference>
<dbReference type="GO" id="GO:0005829">
    <property type="term" value="C:cytosol"/>
    <property type="evidence" value="ECO:0007669"/>
    <property type="project" value="TreeGrafter"/>
</dbReference>
<reference evidence="3" key="1">
    <citation type="journal article" date="2015" name="Nature">
        <title>Complex archaea that bridge the gap between prokaryotes and eukaryotes.</title>
        <authorList>
            <person name="Spang A."/>
            <person name="Saw J.H."/>
            <person name="Jorgensen S.L."/>
            <person name="Zaremba-Niedzwiedzka K."/>
            <person name="Martijn J."/>
            <person name="Lind A.E."/>
            <person name="van Eijk R."/>
            <person name="Schleper C."/>
            <person name="Guy L."/>
            <person name="Ettema T.J."/>
        </authorList>
    </citation>
    <scope>NUCLEOTIDE SEQUENCE</scope>
</reference>
<accession>A0A0F9D443</accession>
<feature type="non-terminal residue" evidence="3">
    <location>
        <position position="1"/>
    </location>
</feature>
<name>A0A0F9D443_9ZZZZ</name>
<dbReference type="GO" id="GO:0004375">
    <property type="term" value="F:glycine dehydrogenase (decarboxylating) activity"/>
    <property type="evidence" value="ECO:0007669"/>
    <property type="project" value="InterPro"/>
</dbReference>
<comment type="caution">
    <text evidence="3">The sequence shown here is derived from an EMBL/GenBank/DDBJ whole genome shotgun (WGS) entry which is preliminary data.</text>
</comment>